<evidence type="ECO:0000313" key="2">
    <source>
        <dbReference type="Proteomes" id="UP000308600"/>
    </source>
</evidence>
<organism evidence="1 2">
    <name type="scientific">Pluteus cervinus</name>
    <dbReference type="NCBI Taxonomy" id="181527"/>
    <lineage>
        <taxon>Eukaryota</taxon>
        <taxon>Fungi</taxon>
        <taxon>Dikarya</taxon>
        <taxon>Basidiomycota</taxon>
        <taxon>Agaricomycotina</taxon>
        <taxon>Agaricomycetes</taxon>
        <taxon>Agaricomycetidae</taxon>
        <taxon>Agaricales</taxon>
        <taxon>Pluteineae</taxon>
        <taxon>Pluteaceae</taxon>
        <taxon>Pluteus</taxon>
    </lineage>
</organism>
<proteinExistence type="predicted"/>
<gene>
    <name evidence="1" type="ORF">BDN72DRAFT_847205</name>
</gene>
<dbReference type="Proteomes" id="UP000308600">
    <property type="component" value="Unassembled WGS sequence"/>
</dbReference>
<sequence length="198" mass="21483">MNFTAKIAETTSFGTGNDTETAFNPRPESTGSGVAFTTCENTKDKIDKTRDDSPASHAILSSSCQPNRVLTLGDLLARANPLPKTSQNSKSPEPDMITFNIDIPGTLLRPDDNSEDTSAMISSLSNEFSAEPSDWNPPTSFNLTPDTHLTFDSDDFDVTMGVIPYPRPGGFSNGYPTIDLTSTTLNASDDHEDKFDYE</sequence>
<keyword evidence="2" id="KW-1185">Reference proteome</keyword>
<reference evidence="1 2" key="1">
    <citation type="journal article" date="2019" name="Nat. Ecol. Evol.">
        <title>Megaphylogeny resolves global patterns of mushroom evolution.</title>
        <authorList>
            <person name="Varga T."/>
            <person name="Krizsan K."/>
            <person name="Foldi C."/>
            <person name="Dima B."/>
            <person name="Sanchez-Garcia M."/>
            <person name="Sanchez-Ramirez S."/>
            <person name="Szollosi G.J."/>
            <person name="Szarkandi J.G."/>
            <person name="Papp V."/>
            <person name="Albert L."/>
            <person name="Andreopoulos W."/>
            <person name="Angelini C."/>
            <person name="Antonin V."/>
            <person name="Barry K.W."/>
            <person name="Bougher N.L."/>
            <person name="Buchanan P."/>
            <person name="Buyck B."/>
            <person name="Bense V."/>
            <person name="Catcheside P."/>
            <person name="Chovatia M."/>
            <person name="Cooper J."/>
            <person name="Damon W."/>
            <person name="Desjardin D."/>
            <person name="Finy P."/>
            <person name="Geml J."/>
            <person name="Haridas S."/>
            <person name="Hughes K."/>
            <person name="Justo A."/>
            <person name="Karasinski D."/>
            <person name="Kautmanova I."/>
            <person name="Kiss B."/>
            <person name="Kocsube S."/>
            <person name="Kotiranta H."/>
            <person name="LaButti K.M."/>
            <person name="Lechner B.E."/>
            <person name="Liimatainen K."/>
            <person name="Lipzen A."/>
            <person name="Lukacs Z."/>
            <person name="Mihaltcheva S."/>
            <person name="Morgado L.N."/>
            <person name="Niskanen T."/>
            <person name="Noordeloos M.E."/>
            <person name="Ohm R.A."/>
            <person name="Ortiz-Santana B."/>
            <person name="Ovrebo C."/>
            <person name="Racz N."/>
            <person name="Riley R."/>
            <person name="Savchenko A."/>
            <person name="Shiryaev A."/>
            <person name="Soop K."/>
            <person name="Spirin V."/>
            <person name="Szebenyi C."/>
            <person name="Tomsovsky M."/>
            <person name="Tulloss R.E."/>
            <person name="Uehling J."/>
            <person name="Grigoriev I.V."/>
            <person name="Vagvolgyi C."/>
            <person name="Papp T."/>
            <person name="Martin F.M."/>
            <person name="Miettinen O."/>
            <person name="Hibbett D.S."/>
            <person name="Nagy L.G."/>
        </authorList>
    </citation>
    <scope>NUCLEOTIDE SEQUENCE [LARGE SCALE GENOMIC DNA]</scope>
    <source>
        <strain evidence="1 2">NL-1719</strain>
    </source>
</reference>
<dbReference type="EMBL" id="ML208501">
    <property type="protein sequence ID" value="TFK63850.1"/>
    <property type="molecule type" value="Genomic_DNA"/>
</dbReference>
<accession>A0ACD3ADM4</accession>
<name>A0ACD3ADM4_9AGAR</name>
<evidence type="ECO:0000313" key="1">
    <source>
        <dbReference type="EMBL" id="TFK63850.1"/>
    </source>
</evidence>
<feature type="non-terminal residue" evidence="1">
    <location>
        <position position="198"/>
    </location>
</feature>
<protein>
    <submittedName>
        <fullName evidence="1">Uncharacterized protein</fullName>
    </submittedName>
</protein>